<dbReference type="PROSITE" id="PS50262">
    <property type="entry name" value="G_PROTEIN_RECEP_F1_2"/>
    <property type="match status" value="1"/>
</dbReference>
<feature type="domain" description="G-protein coupled receptors family 1 profile" evidence="10">
    <location>
        <begin position="38"/>
        <end position="292"/>
    </location>
</feature>
<evidence type="ECO:0000256" key="6">
    <source>
        <dbReference type="ARBA" id="ARBA00023136"/>
    </source>
</evidence>
<dbReference type="SUPFAM" id="SSF81321">
    <property type="entry name" value="Family A G protein-coupled receptor-like"/>
    <property type="match status" value="1"/>
</dbReference>
<keyword evidence="7" id="KW-0675">Receptor</keyword>
<proteinExistence type="predicted"/>
<organism evidence="11 14">
    <name type="scientific">Adineta steineri</name>
    <dbReference type="NCBI Taxonomy" id="433720"/>
    <lineage>
        <taxon>Eukaryota</taxon>
        <taxon>Metazoa</taxon>
        <taxon>Spiralia</taxon>
        <taxon>Gnathifera</taxon>
        <taxon>Rotifera</taxon>
        <taxon>Eurotatoria</taxon>
        <taxon>Bdelloidea</taxon>
        <taxon>Adinetida</taxon>
        <taxon>Adinetidae</taxon>
        <taxon>Adineta</taxon>
    </lineage>
</organism>
<dbReference type="AlphaFoldDB" id="A0A815SF24"/>
<keyword evidence="5" id="KW-0297">G-protein coupled receptor</keyword>
<comment type="caution">
    <text evidence="11">The sequence shown here is derived from an EMBL/GenBank/DDBJ whole genome shotgun (WGS) entry which is preliminary data.</text>
</comment>
<evidence type="ECO:0000256" key="3">
    <source>
        <dbReference type="ARBA" id="ARBA00022692"/>
    </source>
</evidence>
<accession>A0A815SF24</accession>
<keyword evidence="4 9" id="KW-1133">Transmembrane helix</keyword>
<evidence type="ECO:0000259" key="10">
    <source>
        <dbReference type="PROSITE" id="PS50262"/>
    </source>
</evidence>
<protein>
    <recommendedName>
        <fullName evidence="10">G-protein coupled receptors family 1 profile domain-containing protein</fullName>
    </recommendedName>
</protein>
<dbReference type="InterPro" id="IPR000276">
    <property type="entry name" value="GPCR_Rhodpsn"/>
</dbReference>
<sequence length="318" mass="37250">MNSTNFTSISNSSTINIESWFIPLDIINIICLTIVISLTIFFLIIIIFDKTCHTVPMMLVANSCLAVLLCASDILWISIFTLQRDIQSNQYQDIFCIFRGYLTYALCAVLDYSFLLQAFHRYVTVIYPVRLFWQLPRTQFIFIIITWLYAFIFPLLFVFTGGIIYNIDNQICQLPLRLSFSINFAAICVYGIPILLIILIYFKLIQYVRKINQRVMPVNILFRAQRELKMVRRTMTLIMIVFTFGFPYAVFILISFFTSPPKYHFRIAYIFINISLTCVMIVLLQFTDPLKTSIMKKLNRQSNIIIPNETQMNRTMAF</sequence>
<keyword evidence="3 9" id="KW-0812">Transmembrane</keyword>
<evidence type="ECO:0000256" key="2">
    <source>
        <dbReference type="ARBA" id="ARBA00022475"/>
    </source>
</evidence>
<dbReference type="GO" id="GO:0004930">
    <property type="term" value="F:G protein-coupled receptor activity"/>
    <property type="evidence" value="ECO:0007669"/>
    <property type="project" value="UniProtKB-KW"/>
</dbReference>
<evidence type="ECO:0000256" key="5">
    <source>
        <dbReference type="ARBA" id="ARBA00023040"/>
    </source>
</evidence>
<feature type="transmembrane region" description="Helical" evidence="9">
    <location>
        <begin position="235"/>
        <end position="257"/>
    </location>
</feature>
<evidence type="ECO:0000313" key="13">
    <source>
        <dbReference type="Proteomes" id="UP000663832"/>
    </source>
</evidence>
<dbReference type="PANTHER" id="PTHR24228">
    <property type="entry name" value="B2 BRADYKININ RECEPTOR/ANGIOTENSIN II RECEPTOR"/>
    <property type="match status" value="1"/>
</dbReference>
<keyword evidence="6 9" id="KW-0472">Membrane</keyword>
<feature type="transmembrane region" description="Helical" evidence="9">
    <location>
        <begin position="101"/>
        <end position="119"/>
    </location>
</feature>
<feature type="transmembrane region" description="Helical" evidence="9">
    <location>
        <begin position="59"/>
        <end position="81"/>
    </location>
</feature>
<evidence type="ECO:0000256" key="9">
    <source>
        <dbReference type="SAM" id="Phobius"/>
    </source>
</evidence>
<feature type="transmembrane region" description="Helical" evidence="9">
    <location>
        <begin position="184"/>
        <end position="204"/>
    </location>
</feature>
<keyword evidence="8" id="KW-0807">Transducer</keyword>
<gene>
    <name evidence="11" type="ORF">BJG266_LOCUS42577</name>
    <name evidence="12" type="ORF">QVE165_LOCUS59460</name>
</gene>
<feature type="transmembrane region" description="Helical" evidence="9">
    <location>
        <begin position="20"/>
        <end position="47"/>
    </location>
</feature>
<evidence type="ECO:0000313" key="11">
    <source>
        <dbReference type="EMBL" id="CAF1490381.1"/>
    </source>
</evidence>
<dbReference type="EMBL" id="CAJNOM010003072">
    <property type="protein sequence ID" value="CAF1641316.1"/>
    <property type="molecule type" value="Genomic_DNA"/>
</dbReference>
<evidence type="ECO:0000256" key="7">
    <source>
        <dbReference type="ARBA" id="ARBA00023170"/>
    </source>
</evidence>
<dbReference type="CDD" id="cd00637">
    <property type="entry name" value="7tm_classA_rhodopsin-like"/>
    <property type="match status" value="1"/>
</dbReference>
<feature type="transmembrane region" description="Helical" evidence="9">
    <location>
        <begin position="140"/>
        <end position="164"/>
    </location>
</feature>
<dbReference type="EMBL" id="CAJNOI010002746">
    <property type="protein sequence ID" value="CAF1490381.1"/>
    <property type="molecule type" value="Genomic_DNA"/>
</dbReference>
<dbReference type="InterPro" id="IPR017452">
    <property type="entry name" value="GPCR_Rhodpsn_7TM"/>
</dbReference>
<comment type="subcellular location">
    <subcellularLocation>
        <location evidence="1">Cell membrane</location>
        <topology evidence="1">Multi-pass membrane protein</topology>
    </subcellularLocation>
</comment>
<evidence type="ECO:0000256" key="8">
    <source>
        <dbReference type="ARBA" id="ARBA00023224"/>
    </source>
</evidence>
<feature type="transmembrane region" description="Helical" evidence="9">
    <location>
        <begin position="263"/>
        <end position="286"/>
    </location>
</feature>
<evidence type="ECO:0000256" key="4">
    <source>
        <dbReference type="ARBA" id="ARBA00022989"/>
    </source>
</evidence>
<evidence type="ECO:0000313" key="12">
    <source>
        <dbReference type="EMBL" id="CAF1641316.1"/>
    </source>
</evidence>
<dbReference type="Pfam" id="PF00001">
    <property type="entry name" value="7tm_1"/>
    <property type="match status" value="1"/>
</dbReference>
<reference evidence="11" key="1">
    <citation type="submission" date="2021-02" db="EMBL/GenBank/DDBJ databases">
        <authorList>
            <person name="Nowell W R."/>
        </authorList>
    </citation>
    <scope>NUCLEOTIDE SEQUENCE</scope>
</reference>
<evidence type="ECO:0000256" key="1">
    <source>
        <dbReference type="ARBA" id="ARBA00004651"/>
    </source>
</evidence>
<dbReference type="Proteomes" id="UP000663832">
    <property type="component" value="Unassembled WGS sequence"/>
</dbReference>
<dbReference type="OrthoDB" id="10086887at2759"/>
<name>A0A815SF24_9BILA</name>
<keyword evidence="2" id="KW-1003">Cell membrane</keyword>
<keyword evidence="13" id="KW-1185">Reference proteome</keyword>
<dbReference type="Gene3D" id="1.20.1070.10">
    <property type="entry name" value="Rhodopsin 7-helix transmembrane proteins"/>
    <property type="match status" value="1"/>
</dbReference>
<dbReference type="PANTHER" id="PTHR24228:SF59">
    <property type="entry name" value="NEUROPEPTIDE RECEPTOR 15"/>
    <property type="match status" value="1"/>
</dbReference>
<dbReference type="GO" id="GO:0005886">
    <property type="term" value="C:plasma membrane"/>
    <property type="evidence" value="ECO:0007669"/>
    <property type="project" value="UniProtKB-SubCell"/>
</dbReference>
<dbReference type="Proteomes" id="UP000663877">
    <property type="component" value="Unassembled WGS sequence"/>
</dbReference>
<evidence type="ECO:0000313" key="14">
    <source>
        <dbReference type="Proteomes" id="UP000663877"/>
    </source>
</evidence>